<sequence>MAARSTLVGLVALLLLAGCGGGDDDGPALEAVPPAAPADLCALVPASVSRGLEASGSSDDSGDPRAVCALGSTSGPEVRAVVTWLQLEDQGPATTVWTSQCDAIDRTRLAEPRGFEVAGADATCAGAATRQGTDTASVAVQRGREVLTARVQGSGGEPAALDRAGALLAGVLDELDTGR</sequence>
<gene>
    <name evidence="2" type="ORF">SAMN04488570_0796</name>
</gene>
<evidence type="ECO:0000313" key="3">
    <source>
        <dbReference type="Proteomes" id="UP000198859"/>
    </source>
</evidence>
<accession>A0A1H1N8Q8</accession>
<evidence type="ECO:0008006" key="4">
    <source>
        <dbReference type="Google" id="ProtNLM"/>
    </source>
</evidence>
<protein>
    <recommendedName>
        <fullName evidence="4">DUF3558 domain-containing protein</fullName>
    </recommendedName>
</protein>
<dbReference type="STRING" id="642780.SAMN04488570_0796"/>
<evidence type="ECO:0000256" key="1">
    <source>
        <dbReference type="SAM" id="SignalP"/>
    </source>
</evidence>
<dbReference type="EMBL" id="LT629757">
    <property type="protein sequence ID" value="SDR95095.1"/>
    <property type="molecule type" value="Genomic_DNA"/>
</dbReference>
<proteinExistence type="predicted"/>
<dbReference type="AlphaFoldDB" id="A0A1H1N8Q8"/>
<dbReference type="RefSeq" id="WP_091726359.1">
    <property type="nucleotide sequence ID" value="NZ_LT629757.1"/>
</dbReference>
<keyword evidence="1" id="KW-0732">Signal</keyword>
<dbReference type="Proteomes" id="UP000198859">
    <property type="component" value="Chromosome I"/>
</dbReference>
<evidence type="ECO:0000313" key="2">
    <source>
        <dbReference type="EMBL" id="SDR95095.1"/>
    </source>
</evidence>
<dbReference type="OrthoDB" id="9827667at2"/>
<organism evidence="2 3">
    <name type="scientific">Nocardioides scoriae</name>
    <dbReference type="NCBI Taxonomy" id="642780"/>
    <lineage>
        <taxon>Bacteria</taxon>
        <taxon>Bacillati</taxon>
        <taxon>Actinomycetota</taxon>
        <taxon>Actinomycetes</taxon>
        <taxon>Propionibacteriales</taxon>
        <taxon>Nocardioidaceae</taxon>
        <taxon>Nocardioides</taxon>
    </lineage>
</organism>
<name>A0A1H1N8Q8_9ACTN</name>
<feature type="signal peptide" evidence="1">
    <location>
        <begin position="1"/>
        <end position="17"/>
    </location>
</feature>
<reference evidence="3" key="1">
    <citation type="submission" date="2016-10" db="EMBL/GenBank/DDBJ databases">
        <authorList>
            <person name="Varghese N."/>
            <person name="Submissions S."/>
        </authorList>
    </citation>
    <scope>NUCLEOTIDE SEQUENCE [LARGE SCALE GENOMIC DNA]</scope>
    <source>
        <strain evidence="3">DSM 22127</strain>
    </source>
</reference>
<feature type="chain" id="PRO_5038916263" description="DUF3558 domain-containing protein" evidence="1">
    <location>
        <begin position="18"/>
        <end position="179"/>
    </location>
</feature>
<dbReference type="PROSITE" id="PS51257">
    <property type="entry name" value="PROKAR_LIPOPROTEIN"/>
    <property type="match status" value="1"/>
</dbReference>
<keyword evidence="3" id="KW-1185">Reference proteome</keyword>